<dbReference type="GO" id="GO:0005524">
    <property type="term" value="F:ATP binding"/>
    <property type="evidence" value="ECO:0007669"/>
    <property type="project" value="UniProtKB-KW"/>
</dbReference>
<evidence type="ECO:0000256" key="6">
    <source>
        <dbReference type="ARBA" id="ARBA00022888"/>
    </source>
</evidence>
<evidence type="ECO:0000313" key="15">
    <source>
        <dbReference type="Proteomes" id="UP000660262"/>
    </source>
</evidence>
<proteinExistence type="predicted"/>
<dbReference type="SUPFAM" id="SSF52402">
    <property type="entry name" value="Adenine nucleotide alpha hydrolases-like"/>
    <property type="match status" value="1"/>
</dbReference>
<protein>
    <recommendedName>
        <fullName evidence="9">Asparagine synthetase [glutamine-hydrolyzing]</fullName>
        <ecNumber evidence="9">6.3.5.4</ecNumber>
    </recommendedName>
</protein>
<name>A0A830HGT4_9CHLO</name>
<dbReference type="Proteomes" id="UP000660262">
    <property type="component" value="Unassembled WGS sequence"/>
</dbReference>
<dbReference type="Gene3D" id="3.40.50.620">
    <property type="entry name" value="HUPs"/>
    <property type="match status" value="1"/>
</dbReference>
<feature type="active site" description="For GATase activity" evidence="10">
    <location>
        <position position="2"/>
    </location>
</feature>
<dbReference type="PROSITE" id="PS51278">
    <property type="entry name" value="GATASE_TYPE_2"/>
    <property type="match status" value="1"/>
</dbReference>
<feature type="site" description="Important for beta-aspartyl-AMP intermediate formation" evidence="12">
    <location>
        <position position="389"/>
    </location>
</feature>
<dbReference type="NCBIfam" id="NF006949">
    <property type="entry name" value="PRK09431.1"/>
    <property type="match status" value="1"/>
</dbReference>
<evidence type="ECO:0000256" key="4">
    <source>
        <dbReference type="ARBA" id="ARBA00022741"/>
    </source>
</evidence>
<dbReference type="PIRSF" id="PIRSF001589">
    <property type="entry name" value="Asn_synthetase_glu-h"/>
    <property type="match status" value="1"/>
</dbReference>
<dbReference type="InterPro" id="IPR001962">
    <property type="entry name" value="Asn_synthase"/>
</dbReference>
<keyword evidence="3 10" id="KW-0028">Amino-acid biosynthesis</keyword>
<dbReference type="Gene3D" id="3.60.20.10">
    <property type="entry name" value="Glutamine Phosphoribosylpyrophosphate, subunit 1, domain 1"/>
    <property type="match status" value="1"/>
</dbReference>
<evidence type="ECO:0000256" key="2">
    <source>
        <dbReference type="ARBA" id="ARBA00022598"/>
    </source>
</evidence>
<dbReference type="CDD" id="cd01991">
    <property type="entry name" value="Asn_synthase_B_C"/>
    <property type="match status" value="1"/>
</dbReference>
<organism evidence="14 15">
    <name type="scientific">Pycnococcus provasolii</name>
    <dbReference type="NCBI Taxonomy" id="41880"/>
    <lineage>
        <taxon>Eukaryota</taxon>
        <taxon>Viridiplantae</taxon>
        <taxon>Chlorophyta</taxon>
        <taxon>Pseudoscourfieldiophyceae</taxon>
        <taxon>Pseudoscourfieldiales</taxon>
        <taxon>Pycnococcaceae</taxon>
        <taxon>Pycnococcus</taxon>
    </lineage>
</organism>
<dbReference type="GO" id="GO:0004066">
    <property type="term" value="F:asparagine synthase (glutamine-hydrolyzing) activity"/>
    <property type="evidence" value="ECO:0007669"/>
    <property type="project" value="UniProtKB-EC"/>
</dbReference>
<evidence type="ECO:0000313" key="14">
    <source>
        <dbReference type="EMBL" id="GHP06314.1"/>
    </source>
</evidence>
<comment type="caution">
    <text evidence="14">The sequence shown here is derived from an EMBL/GenBank/DDBJ whole genome shotgun (WGS) entry which is preliminary data.</text>
</comment>
<dbReference type="InterPro" id="IPR014729">
    <property type="entry name" value="Rossmann-like_a/b/a_fold"/>
</dbReference>
<comment type="pathway">
    <text evidence="1">Amino-acid biosynthesis; L-asparagine biosynthesis; L-asparagine from L-aspartate (L-Gln route): step 1/1.</text>
</comment>
<dbReference type="PANTHER" id="PTHR11772:SF2">
    <property type="entry name" value="ASPARAGINE SYNTHETASE [GLUTAMINE-HYDROLYZING]"/>
    <property type="match status" value="1"/>
</dbReference>
<keyword evidence="15" id="KW-1185">Reference proteome</keyword>
<dbReference type="CDD" id="cd00712">
    <property type="entry name" value="AsnB"/>
    <property type="match status" value="1"/>
</dbReference>
<dbReference type="OrthoDB" id="409189at2759"/>
<dbReference type="InterPro" id="IPR029055">
    <property type="entry name" value="Ntn_hydrolases_N"/>
</dbReference>
<keyword evidence="7 10" id="KW-0315">Glutamine amidotransferase</keyword>
<evidence type="ECO:0000259" key="13">
    <source>
        <dbReference type="PROSITE" id="PS51278"/>
    </source>
</evidence>
<evidence type="ECO:0000256" key="5">
    <source>
        <dbReference type="ARBA" id="ARBA00022840"/>
    </source>
</evidence>
<dbReference type="Pfam" id="PF13537">
    <property type="entry name" value="GATase_7"/>
    <property type="match status" value="1"/>
</dbReference>
<keyword evidence="5 9" id="KW-0067">ATP-binding</keyword>
<dbReference type="GO" id="GO:0005829">
    <property type="term" value="C:cytosol"/>
    <property type="evidence" value="ECO:0007669"/>
    <property type="project" value="TreeGrafter"/>
</dbReference>
<accession>A0A830HGT4</accession>
<dbReference type="SUPFAM" id="SSF56235">
    <property type="entry name" value="N-terminal nucleophile aminohydrolases (Ntn hydrolases)"/>
    <property type="match status" value="1"/>
</dbReference>
<keyword evidence="2" id="KW-0436">Ligase</keyword>
<dbReference type="NCBIfam" id="TIGR01536">
    <property type="entry name" value="asn_synth_AEB"/>
    <property type="match status" value="1"/>
</dbReference>
<evidence type="ECO:0000256" key="9">
    <source>
        <dbReference type="PIRNR" id="PIRNR001589"/>
    </source>
</evidence>
<evidence type="ECO:0000256" key="3">
    <source>
        <dbReference type="ARBA" id="ARBA00022605"/>
    </source>
</evidence>
<feature type="binding site" evidence="11">
    <location>
        <position position="313"/>
    </location>
    <ligand>
        <name>ATP</name>
        <dbReference type="ChEBI" id="CHEBI:30616"/>
    </ligand>
</feature>
<dbReference type="Pfam" id="PF00733">
    <property type="entry name" value="Asn_synthase"/>
    <property type="match status" value="1"/>
</dbReference>
<sequence>MCGILALLMSNEAAMTRKRVKELSGRLRHRGPDWSGMYQHKGNYLAHERLAIMDPASGDQPLFNEDGTIAVAANGEIYNFKDLFAKLKRKRKPKTQSDCEVISYLYEDYGPSFVNMLDGMFSFVLYDSKKDFWLVARDPIGITPLFVGFGTDGAVWIASELKAIKDECERVAPFPPGHVLTGGNSVAGKLENIPKGTVVLPGGTAPVDLGSAAVDKEASAPFVRWYQPKWLKDHFATPEVFPKEALDLTRLRESFERAVVKRLMTDVPFGVLLSGGLDSSLVASVACRHMDSVFGSGSEIGGFRTDRLHSFCIGLEGSPDLLAARDVAKFLNTQHHELHFTVQEGIDAISDVIYHIETYDVTSIRASTPMFLMSRKIKALGIKMVLSGEGSDEVFGGYLYFHKAPNAEEFHRECCRKIRALHMYDCARANKSTSAWGVEARVPFLDREFLDVAMNLDADEKMCKAERKEGHIEKWCLRKAFDTPEKPYLPDNVLWRQKEQFSDGVGYSWIDGLRDYCEREVSDAELAAAAHRFTHNPPSTKEGYLYRKIFEEHFGTCPGAAHCIPGGPSVACSTPTAALWDAAWLAKGGGGDPSGRAVLDVHVGPGLEKEDGGGGKRAKK</sequence>
<reference evidence="14" key="1">
    <citation type="submission" date="2020-10" db="EMBL/GenBank/DDBJ databases">
        <title>Unveiling of a novel bifunctional photoreceptor, Dualchrome1, isolated from a cosmopolitan green alga.</title>
        <authorList>
            <person name="Suzuki S."/>
            <person name="Kawachi M."/>
        </authorList>
    </citation>
    <scope>NUCLEOTIDE SEQUENCE</scope>
    <source>
        <strain evidence="14">NIES 2893</strain>
    </source>
</reference>
<evidence type="ECO:0000256" key="7">
    <source>
        <dbReference type="ARBA" id="ARBA00022962"/>
    </source>
</evidence>
<dbReference type="InterPro" id="IPR050795">
    <property type="entry name" value="Asn_Synthetase"/>
</dbReference>
<dbReference type="EC" id="6.3.5.4" evidence="9"/>
<dbReference type="PANTHER" id="PTHR11772">
    <property type="entry name" value="ASPARAGINE SYNTHETASE"/>
    <property type="match status" value="1"/>
</dbReference>
<evidence type="ECO:0000256" key="11">
    <source>
        <dbReference type="PIRSR" id="PIRSR001589-2"/>
    </source>
</evidence>
<dbReference type="AlphaFoldDB" id="A0A830HGT4"/>
<gene>
    <name evidence="14" type="ORF">PPROV_000506100</name>
</gene>
<keyword evidence="4 9" id="KW-0547">Nucleotide-binding</keyword>
<evidence type="ECO:0000256" key="12">
    <source>
        <dbReference type="PIRSR" id="PIRSR001589-3"/>
    </source>
</evidence>
<evidence type="ECO:0000256" key="10">
    <source>
        <dbReference type="PIRSR" id="PIRSR001589-1"/>
    </source>
</evidence>
<evidence type="ECO:0000256" key="8">
    <source>
        <dbReference type="ARBA" id="ARBA00048741"/>
    </source>
</evidence>
<feature type="binding site" evidence="11">
    <location>
        <position position="98"/>
    </location>
    <ligand>
        <name>L-glutamine</name>
        <dbReference type="ChEBI" id="CHEBI:58359"/>
    </ligand>
</feature>
<dbReference type="InterPro" id="IPR017932">
    <property type="entry name" value="GATase_2_dom"/>
</dbReference>
<keyword evidence="6 10" id="KW-0061">Asparagine biosynthesis</keyword>
<dbReference type="InterPro" id="IPR033738">
    <property type="entry name" value="AsnB_N"/>
</dbReference>
<feature type="binding site" evidence="11">
    <location>
        <position position="272"/>
    </location>
    <ligand>
        <name>ATP</name>
        <dbReference type="ChEBI" id="CHEBI:30616"/>
    </ligand>
</feature>
<dbReference type="GO" id="GO:0006529">
    <property type="term" value="P:asparagine biosynthetic process"/>
    <property type="evidence" value="ECO:0007669"/>
    <property type="project" value="UniProtKB-KW"/>
</dbReference>
<feature type="binding site" evidence="11">
    <location>
        <begin position="387"/>
        <end position="388"/>
    </location>
    <ligand>
        <name>ATP</name>
        <dbReference type="ChEBI" id="CHEBI:30616"/>
    </ligand>
</feature>
<evidence type="ECO:0000256" key="1">
    <source>
        <dbReference type="ARBA" id="ARBA00005187"/>
    </source>
</evidence>
<comment type="catalytic activity">
    <reaction evidence="8 9">
        <text>L-aspartate + L-glutamine + ATP + H2O = L-asparagine + L-glutamate + AMP + diphosphate + H(+)</text>
        <dbReference type="Rhea" id="RHEA:12228"/>
        <dbReference type="ChEBI" id="CHEBI:15377"/>
        <dbReference type="ChEBI" id="CHEBI:15378"/>
        <dbReference type="ChEBI" id="CHEBI:29985"/>
        <dbReference type="ChEBI" id="CHEBI:29991"/>
        <dbReference type="ChEBI" id="CHEBI:30616"/>
        <dbReference type="ChEBI" id="CHEBI:33019"/>
        <dbReference type="ChEBI" id="CHEBI:58048"/>
        <dbReference type="ChEBI" id="CHEBI:58359"/>
        <dbReference type="ChEBI" id="CHEBI:456215"/>
        <dbReference type="EC" id="6.3.5.4"/>
    </reaction>
</comment>
<dbReference type="FunFam" id="3.40.50.620:FF:000031">
    <property type="entry name" value="Asparagine synthase B"/>
    <property type="match status" value="1"/>
</dbReference>
<feature type="domain" description="Glutamine amidotransferase type-2" evidence="13">
    <location>
        <begin position="2"/>
        <end position="185"/>
    </location>
</feature>
<dbReference type="EMBL" id="BNJQ01000012">
    <property type="protein sequence ID" value="GHP06314.1"/>
    <property type="molecule type" value="Genomic_DNA"/>
</dbReference>
<dbReference type="InterPro" id="IPR006426">
    <property type="entry name" value="Asn_synth_AEB"/>
</dbReference>